<dbReference type="SUPFAM" id="SSF46689">
    <property type="entry name" value="Homeodomain-like"/>
    <property type="match status" value="1"/>
</dbReference>
<dbReference type="GO" id="GO:0003676">
    <property type="term" value="F:nucleic acid binding"/>
    <property type="evidence" value="ECO:0007669"/>
    <property type="project" value="InterPro"/>
</dbReference>
<feature type="domain" description="Integrase catalytic" evidence="2">
    <location>
        <begin position="274"/>
        <end position="453"/>
    </location>
</feature>
<dbReference type="GO" id="GO:0006310">
    <property type="term" value="P:DNA recombination"/>
    <property type="evidence" value="ECO:0007669"/>
    <property type="project" value="UniProtKB-KW"/>
</dbReference>
<dbReference type="InterPro" id="IPR051917">
    <property type="entry name" value="Transposase-Integrase"/>
</dbReference>
<dbReference type="EMBL" id="BMIS01000010">
    <property type="protein sequence ID" value="GGE73734.1"/>
    <property type="molecule type" value="Genomic_DNA"/>
</dbReference>
<dbReference type="Gene3D" id="3.30.420.10">
    <property type="entry name" value="Ribonuclease H-like superfamily/Ribonuclease H"/>
    <property type="match status" value="1"/>
</dbReference>
<dbReference type="Pfam" id="PF13936">
    <property type="entry name" value="HTH_38"/>
    <property type="match status" value="1"/>
</dbReference>
<dbReference type="InterPro" id="IPR036397">
    <property type="entry name" value="RNaseH_sf"/>
</dbReference>
<protein>
    <submittedName>
        <fullName evidence="3">IS30 family transposase</fullName>
    </submittedName>
</protein>
<dbReference type="Proteomes" id="UP000633136">
    <property type="component" value="Unassembled WGS sequence"/>
</dbReference>
<evidence type="ECO:0000256" key="1">
    <source>
        <dbReference type="ARBA" id="ARBA00023172"/>
    </source>
</evidence>
<dbReference type="SUPFAM" id="SSF53098">
    <property type="entry name" value="Ribonuclease H-like"/>
    <property type="match status" value="1"/>
</dbReference>
<name>A0A917ATP2_9MICC</name>
<reference evidence="3" key="2">
    <citation type="submission" date="2020-09" db="EMBL/GenBank/DDBJ databases">
        <authorList>
            <person name="Sun Q."/>
            <person name="Zhou Y."/>
        </authorList>
    </citation>
    <scope>NUCLEOTIDE SEQUENCE</scope>
    <source>
        <strain evidence="3">CGMCC 1.15388</strain>
    </source>
</reference>
<reference evidence="3" key="1">
    <citation type="journal article" date="2014" name="Int. J. Syst. Evol. Microbiol.">
        <title>Complete genome sequence of Corynebacterium casei LMG S-19264T (=DSM 44701T), isolated from a smear-ripened cheese.</title>
        <authorList>
            <consortium name="US DOE Joint Genome Institute (JGI-PGF)"/>
            <person name="Walter F."/>
            <person name="Albersmeier A."/>
            <person name="Kalinowski J."/>
            <person name="Ruckert C."/>
        </authorList>
    </citation>
    <scope>NUCLEOTIDE SEQUENCE</scope>
    <source>
        <strain evidence="3">CGMCC 1.15388</strain>
    </source>
</reference>
<organism evidence="3 4">
    <name type="scientific">Nesterenkonia cremea</name>
    <dbReference type="NCBI Taxonomy" id="1882340"/>
    <lineage>
        <taxon>Bacteria</taxon>
        <taxon>Bacillati</taxon>
        <taxon>Actinomycetota</taxon>
        <taxon>Actinomycetes</taxon>
        <taxon>Micrococcales</taxon>
        <taxon>Micrococcaceae</taxon>
        <taxon>Nesterenkonia</taxon>
    </lineage>
</organism>
<dbReference type="PANTHER" id="PTHR10948">
    <property type="entry name" value="TRANSPOSASE"/>
    <property type="match status" value="1"/>
</dbReference>
<gene>
    <name evidence="3" type="ORF">GCM10011401_21190</name>
</gene>
<keyword evidence="1" id="KW-0233">DNA recombination</keyword>
<dbReference type="PROSITE" id="PS50994">
    <property type="entry name" value="INTEGRASE"/>
    <property type="match status" value="1"/>
</dbReference>
<dbReference type="InterPro" id="IPR009057">
    <property type="entry name" value="Homeodomain-like_sf"/>
</dbReference>
<dbReference type="InterPro" id="IPR053392">
    <property type="entry name" value="Transposase_IS30-like"/>
</dbReference>
<dbReference type="PANTHER" id="PTHR10948:SF23">
    <property type="entry name" value="TRANSPOSASE INSI FOR INSERTION SEQUENCE ELEMENT IS30A-RELATED"/>
    <property type="match status" value="1"/>
</dbReference>
<dbReference type="InterPro" id="IPR025246">
    <property type="entry name" value="IS30-like_HTH"/>
</dbReference>
<dbReference type="Gene3D" id="1.10.10.60">
    <property type="entry name" value="Homeodomain-like"/>
    <property type="match status" value="1"/>
</dbReference>
<dbReference type="RefSeq" id="WP_188685508.1">
    <property type="nucleotide sequence ID" value="NZ_BMIS01000010.1"/>
</dbReference>
<dbReference type="NCBIfam" id="NF033563">
    <property type="entry name" value="transpos_IS30"/>
    <property type="match status" value="2"/>
</dbReference>
<dbReference type="AlphaFoldDB" id="A0A917ATP2"/>
<dbReference type="InterPro" id="IPR012337">
    <property type="entry name" value="RNaseH-like_sf"/>
</dbReference>
<sequence>MGTSPRQKKIREERGLMFSPGRPSIAWRQDRVRFWEAIAAGAKTREAAVAAGISEPVAHRWFKHAGGVNPRLAPTTSGRYLSSAEREDIALWRAQEVGVREIAKRLGRSPSTISRELRRNASTRTYRLEYKASTAQWHAERRAKRPKTAKLVAHHQLRQYVQDKLSGEIVTAEGKIVGPAGPIWGGKNKPHRGDREWVTGWSPQQIARRLPLDFPEDESMRISHEAIYQALYVEGRGGLERKQSWHLRRGRAKRTPRARTRQQAWAHVTAETVLEKRPTEVEDRKIAGHWEGDLIIGLKRSAVATLIERTTRYAILVHLPRQAGYGQIRPTKNGPALAGYGALTMKDALAKSITHLPEQLCRSLTWDRGKELSAHALLTKETGLPVYFADAKSPWQRGSNEHLNGLLRQYFPKGTDLSRWNATEIAAIATAMNNRPRGILGWRTPAEAFADQLRSVQQHTVATTR</sequence>
<dbReference type="InterPro" id="IPR001584">
    <property type="entry name" value="Integrase_cat-core"/>
</dbReference>
<evidence type="ECO:0000313" key="3">
    <source>
        <dbReference type="EMBL" id="GGE73734.1"/>
    </source>
</evidence>
<evidence type="ECO:0000313" key="4">
    <source>
        <dbReference type="Proteomes" id="UP000633136"/>
    </source>
</evidence>
<keyword evidence="4" id="KW-1185">Reference proteome</keyword>
<dbReference type="GO" id="GO:0015074">
    <property type="term" value="P:DNA integration"/>
    <property type="evidence" value="ECO:0007669"/>
    <property type="project" value="InterPro"/>
</dbReference>
<dbReference type="GO" id="GO:0032196">
    <property type="term" value="P:transposition"/>
    <property type="evidence" value="ECO:0007669"/>
    <property type="project" value="TreeGrafter"/>
</dbReference>
<evidence type="ECO:0000259" key="2">
    <source>
        <dbReference type="PROSITE" id="PS50994"/>
    </source>
</evidence>
<dbReference type="GO" id="GO:0004803">
    <property type="term" value="F:transposase activity"/>
    <property type="evidence" value="ECO:0007669"/>
    <property type="project" value="TreeGrafter"/>
</dbReference>
<proteinExistence type="predicted"/>
<accession>A0A917ATP2</accession>
<comment type="caution">
    <text evidence="3">The sequence shown here is derived from an EMBL/GenBank/DDBJ whole genome shotgun (WGS) entry which is preliminary data.</text>
</comment>
<dbReference type="GO" id="GO:0005829">
    <property type="term" value="C:cytosol"/>
    <property type="evidence" value="ECO:0007669"/>
    <property type="project" value="TreeGrafter"/>
</dbReference>